<reference evidence="3 4" key="1">
    <citation type="submission" date="2012-09" db="EMBL/GenBank/DDBJ databases">
        <title>Genome Sequence of alkane-degrading Bacterium Alcanivorax sp. 19-m-6.</title>
        <authorList>
            <person name="Lai Q."/>
            <person name="Shao Z."/>
        </authorList>
    </citation>
    <scope>NUCLEOTIDE SEQUENCE [LARGE SCALE GENOMIC DNA]</scope>
    <source>
        <strain evidence="3 4">19-m-6</strain>
    </source>
</reference>
<evidence type="ECO:0000313" key="4">
    <source>
        <dbReference type="Proteomes" id="UP000029444"/>
    </source>
</evidence>
<dbReference type="AlphaFoldDB" id="A0A095UUY5"/>
<evidence type="ECO:0000256" key="1">
    <source>
        <dbReference type="ARBA" id="ARBA00008791"/>
    </source>
</evidence>
<dbReference type="STRING" id="1177154.Y5S_00027"/>
<proteinExistence type="inferred from homology"/>
<dbReference type="Proteomes" id="UP000029444">
    <property type="component" value="Unassembled WGS sequence"/>
</dbReference>
<comment type="similarity">
    <text evidence="1">Belongs to the universal stress protein A family.</text>
</comment>
<evidence type="ECO:0000313" key="3">
    <source>
        <dbReference type="EMBL" id="KGD66360.1"/>
    </source>
</evidence>
<dbReference type="InterPro" id="IPR006016">
    <property type="entry name" value="UspA"/>
</dbReference>
<keyword evidence="4" id="KW-1185">Reference proteome</keyword>
<accession>A0A095UUY5</accession>
<feature type="domain" description="UspA" evidence="2">
    <location>
        <begin position="203"/>
        <end position="279"/>
    </location>
</feature>
<dbReference type="eggNOG" id="COG0589">
    <property type="taxonomic scope" value="Bacteria"/>
</dbReference>
<dbReference type="RefSeq" id="WP_035229173.1">
    <property type="nucleotide sequence ID" value="NZ_ARXV01000001.1"/>
</dbReference>
<gene>
    <name evidence="3" type="ORF">Y5S_00027</name>
</gene>
<protein>
    <submittedName>
        <fullName evidence="3">Universal stress protein</fullName>
    </submittedName>
</protein>
<name>A0A095UUY5_9GAMM</name>
<dbReference type="PRINTS" id="PR01438">
    <property type="entry name" value="UNVRSLSTRESS"/>
</dbReference>
<sequence>MTNIIACIDGSAATASICDYAAWSAQRLDAPLTLLHVLDHSRYPVAADFSGNLSLGGREHLMQELADLDAKRNRVALEQGKLMLEAARERVVALGVDGPQERQRHGDLVDTLTGLEDEMRLLVIGKQGEEHEGVGAQLGDNVERVIRAVHRPILVAAGEFREPKTILLAYDGSDTTRKGVNMLADSPLFKGLDCHLVTVGNREADLDWAAEKLTAAGHQVQTAVLDGEVEPALHEYQQSQNVDLVVMGAYGHSRIREFFVGSTTNKMIREAKVPHLLLR</sequence>
<dbReference type="EMBL" id="ARXV01000001">
    <property type="protein sequence ID" value="KGD66360.1"/>
    <property type="molecule type" value="Genomic_DNA"/>
</dbReference>
<comment type="caution">
    <text evidence="3">The sequence shown here is derived from an EMBL/GenBank/DDBJ whole genome shotgun (WGS) entry which is preliminary data.</text>
</comment>
<evidence type="ECO:0000259" key="2">
    <source>
        <dbReference type="Pfam" id="PF00582"/>
    </source>
</evidence>
<dbReference type="OrthoDB" id="9804721at2"/>
<dbReference type="CDD" id="cd00293">
    <property type="entry name" value="USP-like"/>
    <property type="match status" value="2"/>
</dbReference>
<dbReference type="PANTHER" id="PTHR46268:SF6">
    <property type="entry name" value="UNIVERSAL STRESS PROTEIN UP12"/>
    <property type="match status" value="1"/>
</dbReference>
<dbReference type="InterPro" id="IPR006015">
    <property type="entry name" value="Universal_stress_UspA"/>
</dbReference>
<organism evidence="3 4">
    <name type="scientific">Alcanivorax nanhaiticus</name>
    <dbReference type="NCBI Taxonomy" id="1177154"/>
    <lineage>
        <taxon>Bacteria</taxon>
        <taxon>Pseudomonadati</taxon>
        <taxon>Pseudomonadota</taxon>
        <taxon>Gammaproteobacteria</taxon>
        <taxon>Oceanospirillales</taxon>
        <taxon>Alcanivoracaceae</taxon>
        <taxon>Alcanivorax</taxon>
    </lineage>
</organism>
<feature type="domain" description="UspA" evidence="2">
    <location>
        <begin position="2"/>
        <end position="155"/>
    </location>
</feature>
<dbReference type="PANTHER" id="PTHR46268">
    <property type="entry name" value="STRESS RESPONSE PROTEIN NHAX"/>
    <property type="match status" value="1"/>
</dbReference>
<dbReference type="SUPFAM" id="SSF52402">
    <property type="entry name" value="Adenine nucleotide alpha hydrolases-like"/>
    <property type="match status" value="2"/>
</dbReference>
<dbReference type="PATRIC" id="fig|1177154.3.peg.28"/>
<dbReference type="Pfam" id="PF00582">
    <property type="entry name" value="Usp"/>
    <property type="match status" value="2"/>
</dbReference>
<dbReference type="Gene3D" id="3.40.50.12370">
    <property type="match status" value="1"/>
</dbReference>